<dbReference type="PANTHER" id="PTHR48079:SF6">
    <property type="entry name" value="NAD(P)-BINDING DOMAIN-CONTAINING PROTEIN-RELATED"/>
    <property type="match status" value="1"/>
</dbReference>
<dbReference type="Pfam" id="PF01370">
    <property type="entry name" value="Epimerase"/>
    <property type="match status" value="1"/>
</dbReference>
<dbReference type="InterPro" id="IPR051783">
    <property type="entry name" value="NAD(P)-dependent_oxidoreduct"/>
</dbReference>
<dbReference type="Gene3D" id="3.40.50.720">
    <property type="entry name" value="NAD(P)-binding Rossmann-like Domain"/>
    <property type="match status" value="1"/>
</dbReference>
<dbReference type="InterPro" id="IPR036291">
    <property type="entry name" value="NAD(P)-bd_dom_sf"/>
</dbReference>
<dbReference type="PANTHER" id="PTHR48079">
    <property type="entry name" value="PROTEIN YEEZ"/>
    <property type="match status" value="1"/>
</dbReference>
<feature type="domain" description="NAD-dependent epimerase/dehydratase" evidence="1">
    <location>
        <begin position="3"/>
        <end position="212"/>
    </location>
</feature>
<dbReference type="SUPFAM" id="SSF51735">
    <property type="entry name" value="NAD(P)-binding Rossmann-fold domains"/>
    <property type="match status" value="1"/>
</dbReference>
<evidence type="ECO:0000313" key="3">
    <source>
        <dbReference type="Proteomes" id="UP001201449"/>
    </source>
</evidence>
<keyword evidence="3" id="KW-1185">Reference proteome</keyword>
<dbReference type="InterPro" id="IPR001509">
    <property type="entry name" value="Epimerase_deHydtase"/>
</dbReference>
<evidence type="ECO:0000259" key="1">
    <source>
        <dbReference type="Pfam" id="PF01370"/>
    </source>
</evidence>
<dbReference type="Proteomes" id="UP001201449">
    <property type="component" value="Unassembled WGS sequence"/>
</dbReference>
<protein>
    <submittedName>
        <fullName evidence="2">NAD-dependent epimerase/dehydratase family protein</fullName>
    </submittedName>
</protein>
<dbReference type="RefSeq" id="WP_234860655.1">
    <property type="nucleotide sequence ID" value="NZ_JAKEVZ010000003.1"/>
</dbReference>
<dbReference type="EMBL" id="JAKEVZ010000003">
    <property type="protein sequence ID" value="MCF1750565.1"/>
    <property type="molecule type" value="Genomic_DNA"/>
</dbReference>
<name>A0ABS9BR66_9BACT</name>
<organism evidence="2 3">
    <name type="scientific">Mariniradius sediminis</name>
    <dbReference type="NCBI Taxonomy" id="2909237"/>
    <lineage>
        <taxon>Bacteria</taxon>
        <taxon>Pseudomonadati</taxon>
        <taxon>Bacteroidota</taxon>
        <taxon>Cytophagia</taxon>
        <taxon>Cytophagales</taxon>
        <taxon>Cyclobacteriaceae</taxon>
        <taxon>Mariniradius</taxon>
    </lineage>
</organism>
<proteinExistence type="predicted"/>
<reference evidence="2 3" key="1">
    <citation type="submission" date="2022-01" db="EMBL/GenBank/DDBJ databases">
        <title>Mariniradius saccharolyticus sp. nov., isolated from sediment of a river.</title>
        <authorList>
            <person name="Liu H."/>
        </authorList>
    </citation>
    <scope>NUCLEOTIDE SEQUENCE [LARGE SCALE GENOMIC DNA]</scope>
    <source>
        <strain evidence="2 3">RY-2</strain>
    </source>
</reference>
<evidence type="ECO:0000313" key="2">
    <source>
        <dbReference type="EMBL" id="MCF1750565.1"/>
    </source>
</evidence>
<accession>A0ABS9BR66</accession>
<gene>
    <name evidence="2" type="ORF">L0U89_05730</name>
</gene>
<sequence>MKILITGATGLFGSYLARKFALQHEIFCLKRKGHGYGLLEDFQGQVQWREGDVLDPISIEEALEGIDMVIHAAGKVSFHPKDTSELTKVNVEGTSNVVNAMLGRGVNKLIHVSSVSALGRTAEGKTCNEETAWVESNLNTPYAVSKYQAELEVWRGAMEGLQVMVLLPSVILGKLSDARSSTQVYQYVLEGSKYYPPGSINYIDIRDAVEITYGLFEKGLWGEKFILNAASISYRDFFVQMAEAAGKKPPTKPVSDFQLTLAILAVGIARAMGLSKNPLNKQTAMLSKLDITMLNDKVQRILGPIYRPLRESFQWALSNEKR</sequence>
<comment type="caution">
    <text evidence="2">The sequence shown here is derived from an EMBL/GenBank/DDBJ whole genome shotgun (WGS) entry which is preliminary data.</text>
</comment>